<evidence type="ECO:0000256" key="4">
    <source>
        <dbReference type="SAM" id="MobiDB-lite"/>
    </source>
</evidence>
<evidence type="ECO:0000256" key="2">
    <source>
        <dbReference type="ARBA" id="ARBA00022679"/>
    </source>
</evidence>
<keyword evidence="2" id="KW-0808">Transferase</keyword>
<gene>
    <name evidence="5" type="ordered locus">Halhy_2045</name>
</gene>
<dbReference type="KEGG" id="hhy:Halhy_2045"/>
<keyword evidence="3" id="KW-0949">S-adenosyl-L-methionine</keyword>
<evidence type="ECO:0000256" key="3">
    <source>
        <dbReference type="ARBA" id="ARBA00022691"/>
    </source>
</evidence>
<dbReference type="Pfam" id="PF01596">
    <property type="entry name" value="Methyltransf_3"/>
    <property type="match status" value="1"/>
</dbReference>
<dbReference type="GO" id="GO:0032259">
    <property type="term" value="P:methylation"/>
    <property type="evidence" value="ECO:0007669"/>
    <property type="project" value="UniProtKB-KW"/>
</dbReference>
<keyword evidence="1" id="KW-0489">Methyltransferase</keyword>
<dbReference type="PANTHER" id="PTHR10509:SF14">
    <property type="entry name" value="CAFFEOYL-COA O-METHYLTRANSFERASE 3-RELATED"/>
    <property type="match status" value="1"/>
</dbReference>
<proteinExistence type="predicted"/>
<dbReference type="InterPro" id="IPR050362">
    <property type="entry name" value="Cation-dep_OMT"/>
</dbReference>
<dbReference type="InterPro" id="IPR029063">
    <property type="entry name" value="SAM-dependent_MTases_sf"/>
</dbReference>
<keyword evidence="6" id="KW-1185">Reference proteome</keyword>
<dbReference type="GO" id="GO:0008757">
    <property type="term" value="F:S-adenosylmethionine-dependent methyltransferase activity"/>
    <property type="evidence" value="ECO:0007669"/>
    <property type="project" value="TreeGrafter"/>
</dbReference>
<evidence type="ECO:0000256" key="1">
    <source>
        <dbReference type="ARBA" id="ARBA00022603"/>
    </source>
</evidence>
<reference key="2">
    <citation type="submission" date="2011-04" db="EMBL/GenBank/DDBJ databases">
        <title>Complete sequence of chromosome of Haliscomenobacter hydrossis DSM 1100.</title>
        <authorList>
            <consortium name="US DOE Joint Genome Institute (JGI-PGF)"/>
            <person name="Lucas S."/>
            <person name="Han J."/>
            <person name="Lapidus A."/>
            <person name="Bruce D."/>
            <person name="Goodwin L."/>
            <person name="Pitluck S."/>
            <person name="Peters L."/>
            <person name="Kyrpides N."/>
            <person name="Mavromatis K."/>
            <person name="Ivanova N."/>
            <person name="Ovchinnikova G."/>
            <person name="Pagani I."/>
            <person name="Daligault H."/>
            <person name="Detter J.C."/>
            <person name="Han C."/>
            <person name="Land M."/>
            <person name="Hauser L."/>
            <person name="Markowitz V."/>
            <person name="Cheng J.-F."/>
            <person name="Hugenholtz P."/>
            <person name="Woyke T."/>
            <person name="Wu D."/>
            <person name="Verbarg S."/>
            <person name="Frueling A."/>
            <person name="Brambilla E."/>
            <person name="Klenk H.-P."/>
            <person name="Eisen J.A."/>
        </authorList>
    </citation>
    <scope>NUCLEOTIDE SEQUENCE</scope>
    <source>
        <strain>DSM 1100</strain>
    </source>
</reference>
<dbReference type="STRING" id="760192.Halhy_2045"/>
<dbReference type="InterPro" id="IPR002935">
    <property type="entry name" value="SAM_O-MeTrfase"/>
</dbReference>
<feature type="compositionally biased region" description="Pro residues" evidence="4">
    <location>
        <begin position="233"/>
        <end position="243"/>
    </location>
</feature>
<dbReference type="PANTHER" id="PTHR10509">
    <property type="entry name" value="O-METHYLTRANSFERASE-RELATED"/>
    <property type="match status" value="1"/>
</dbReference>
<name>F4KPH6_HALH1</name>
<accession>F4KPH6</accession>
<dbReference type="AlphaFoldDB" id="F4KPH6"/>
<dbReference type="eggNOG" id="COG4122">
    <property type="taxonomic scope" value="Bacteria"/>
</dbReference>
<sequence length="243" mass="27561">MQRSLRNIYHYCAAHSTPPSEVLHELDRETHLKTLAPQMMTGPLQGQLLRFISLWVKPKFALEIGTFTGYGSICIAEGLPPDGMLHTIEPNRELEYIFRKYVEKAGLTDRIQLHRGRAEDIIAGLDCTFDLVMIDGGKQDYSQHYDLVINKMNPGGIILVDNVLWDGKVTHEKKDKDTMLIHQFNEKIQADTRVENLLLPLRDGLMIIRVREFEGSGVRGITPEPRTPEPRTPEPSNPTAPNP</sequence>
<evidence type="ECO:0000313" key="5">
    <source>
        <dbReference type="EMBL" id="AEE49930.1"/>
    </source>
</evidence>
<evidence type="ECO:0000313" key="6">
    <source>
        <dbReference type="Proteomes" id="UP000008461"/>
    </source>
</evidence>
<dbReference type="HOGENOM" id="CLU_067676_4_0_10"/>
<reference evidence="5 6" key="1">
    <citation type="journal article" date="2011" name="Stand. Genomic Sci.">
        <title>Complete genome sequence of Haliscomenobacter hydrossis type strain (O).</title>
        <authorList>
            <consortium name="US DOE Joint Genome Institute (JGI-PGF)"/>
            <person name="Daligault H."/>
            <person name="Lapidus A."/>
            <person name="Zeytun A."/>
            <person name="Nolan M."/>
            <person name="Lucas S."/>
            <person name="Del Rio T.G."/>
            <person name="Tice H."/>
            <person name="Cheng J.F."/>
            <person name="Tapia R."/>
            <person name="Han C."/>
            <person name="Goodwin L."/>
            <person name="Pitluck S."/>
            <person name="Liolios K."/>
            <person name="Pagani I."/>
            <person name="Ivanova N."/>
            <person name="Huntemann M."/>
            <person name="Mavromatis K."/>
            <person name="Mikhailova N."/>
            <person name="Pati A."/>
            <person name="Chen A."/>
            <person name="Palaniappan K."/>
            <person name="Land M."/>
            <person name="Hauser L."/>
            <person name="Brambilla E.M."/>
            <person name="Rohde M."/>
            <person name="Verbarg S."/>
            <person name="Goker M."/>
            <person name="Bristow J."/>
            <person name="Eisen J.A."/>
            <person name="Markowitz V."/>
            <person name="Hugenholtz P."/>
            <person name="Kyrpides N.C."/>
            <person name="Klenk H.P."/>
            <person name="Woyke T."/>
        </authorList>
    </citation>
    <scope>NUCLEOTIDE SEQUENCE [LARGE SCALE GENOMIC DNA]</scope>
    <source>
        <strain evidence="6">ATCC 27775 / DSM 1100 / LMG 10767 / O</strain>
    </source>
</reference>
<dbReference type="PROSITE" id="PS51682">
    <property type="entry name" value="SAM_OMT_I"/>
    <property type="match status" value="1"/>
</dbReference>
<dbReference type="EMBL" id="CP002691">
    <property type="protein sequence ID" value="AEE49930.1"/>
    <property type="molecule type" value="Genomic_DNA"/>
</dbReference>
<dbReference type="Proteomes" id="UP000008461">
    <property type="component" value="Chromosome"/>
</dbReference>
<feature type="region of interest" description="Disordered" evidence="4">
    <location>
        <begin position="218"/>
        <end position="243"/>
    </location>
</feature>
<protein>
    <submittedName>
        <fullName evidence="5">O-methyltransferase family 3</fullName>
    </submittedName>
</protein>
<dbReference type="RefSeq" id="WP_013764483.1">
    <property type="nucleotide sequence ID" value="NC_015510.1"/>
</dbReference>
<dbReference type="GO" id="GO:0008171">
    <property type="term" value="F:O-methyltransferase activity"/>
    <property type="evidence" value="ECO:0007669"/>
    <property type="project" value="InterPro"/>
</dbReference>
<organism evidence="5 6">
    <name type="scientific">Haliscomenobacter hydrossis (strain ATCC 27775 / DSM 1100 / LMG 10767 / O)</name>
    <dbReference type="NCBI Taxonomy" id="760192"/>
    <lineage>
        <taxon>Bacteria</taxon>
        <taxon>Pseudomonadati</taxon>
        <taxon>Bacteroidota</taxon>
        <taxon>Saprospiria</taxon>
        <taxon>Saprospirales</taxon>
        <taxon>Haliscomenobacteraceae</taxon>
        <taxon>Haliscomenobacter</taxon>
    </lineage>
</organism>
<dbReference type="Gene3D" id="3.40.50.150">
    <property type="entry name" value="Vaccinia Virus protein VP39"/>
    <property type="match status" value="1"/>
</dbReference>
<dbReference type="OrthoDB" id="9799672at2"/>
<dbReference type="SUPFAM" id="SSF53335">
    <property type="entry name" value="S-adenosyl-L-methionine-dependent methyltransferases"/>
    <property type="match status" value="1"/>
</dbReference>